<evidence type="ECO:0000256" key="3">
    <source>
        <dbReference type="ARBA" id="ARBA00013252"/>
    </source>
</evidence>
<dbReference type="EnsemblPlants" id="Solyc00g024150.3.1">
    <property type="protein sequence ID" value="Solyc00g024150.3.1"/>
    <property type="gene ID" value="Solyc00g024150.3"/>
</dbReference>
<dbReference type="SMR" id="A0A494G940"/>
<dbReference type="PANTHER" id="PTHR12599">
    <property type="entry name" value="PTERIN-4-ALPHA-CARBINOLAMINE DEHYDRATASE"/>
    <property type="match status" value="1"/>
</dbReference>
<dbReference type="GeneID" id="101265812"/>
<keyword evidence="6" id="KW-1185">Reference proteome</keyword>
<gene>
    <name evidence="5" type="primary">LOC101265812</name>
</gene>
<dbReference type="GO" id="GO:0006729">
    <property type="term" value="P:tetrahydrobiopterin biosynthetic process"/>
    <property type="evidence" value="ECO:0007669"/>
    <property type="project" value="InterPro"/>
</dbReference>
<protein>
    <recommendedName>
        <fullName evidence="3">4a-hydroxytetrahydrobiopterin dehydratase</fullName>
        <ecNumber evidence="3">4.2.1.96</ecNumber>
    </recommendedName>
</protein>
<dbReference type="Gene3D" id="3.30.1360.20">
    <property type="entry name" value="Transcriptional coactivator/pterin dehydratase"/>
    <property type="match status" value="1"/>
</dbReference>
<name>A0A494G940_SOLLC</name>
<evidence type="ECO:0000256" key="1">
    <source>
        <dbReference type="ARBA" id="ARBA00001554"/>
    </source>
</evidence>
<reference evidence="5" key="1">
    <citation type="journal article" date="2012" name="Nature">
        <title>The tomato genome sequence provides insights into fleshy fruit evolution.</title>
        <authorList>
            <consortium name="Tomato Genome Consortium"/>
        </authorList>
    </citation>
    <scope>NUCLEOTIDE SEQUENCE [LARGE SCALE GENOMIC DNA]</scope>
    <source>
        <strain evidence="5">cv. Heinz 1706</strain>
    </source>
</reference>
<dbReference type="InParanoid" id="A0A494G940"/>
<sequence length="210" mass="23139">MAAATHLSFSPPISVSSLPLRKPNFVTPNLQTSQSRICTRIRCNTNLLGDFGARDPFPAEVESKFGEKVLGNPDTEHKILIPAASALSLANQECTDISPNQTPLSEFEAKQLLFKVVGWRIANEDGVLKLQCTWKLKDFDCGVELINRIGKVVEGTGHLPTLHQLQQSNQVHAELWTPSIGGLSMNDFIIAAKIDQVKTSDLVPRKRVWA</sequence>
<dbReference type="Pfam" id="PF01329">
    <property type="entry name" value="Pterin_4a"/>
    <property type="match status" value="1"/>
</dbReference>
<evidence type="ECO:0000256" key="2">
    <source>
        <dbReference type="ARBA" id="ARBA00006472"/>
    </source>
</evidence>
<comment type="similarity">
    <text evidence="2">Belongs to the pterin-4-alpha-carbinolamine dehydratase family.</text>
</comment>
<dbReference type="PaxDb" id="4081-Solyc00g024150.2.1"/>
<dbReference type="OMA" id="NGNTEHK"/>
<dbReference type="SUPFAM" id="SSF55248">
    <property type="entry name" value="PCD-like"/>
    <property type="match status" value="1"/>
</dbReference>
<dbReference type="Gramene" id="Solyc00g024150.3.1">
    <property type="protein sequence ID" value="Solyc00g024150.3.1"/>
    <property type="gene ID" value="Solyc00g024150.3"/>
</dbReference>
<dbReference type="Proteomes" id="UP000004994">
    <property type="component" value="Unassembled WGS sequence"/>
</dbReference>
<reference evidence="5" key="2">
    <citation type="submission" date="2019-04" db="UniProtKB">
        <authorList>
            <consortium name="EnsemblPlants"/>
        </authorList>
    </citation>
    <scope>IDENTIFICATION</scope>
    <source>
        <strain evidence="5">cv. Heinz 1706</strain>
    </source>
</reference>
<accession>A0A494G940</accession>
<dbReference type="STRING" id="4081.A0A494G940"/>
<dbReference type="InterPro" id="IPR036428">
    <property type="entry name" value="PCD_sf"/>
</dbReference>
<proteinExistence type="inferred from homology"/>
<dbReference type="GO" id="GO:0009536">
    <property type="term" value="C:plastid"/>
    <property type="evidence" value="ECO:0000318"/>
    <property type="project" value="GO_Central"/>
</dbReference>
<dbReference type="AlphaFoldDB" id="A0A494G940"/>
<evidence type="ECO:0000313" key="6">
    <source>
        <dbReference type="Proteomes" id="UP000004994"/>
    </source>
</evidence>
<evidence type="ECO:0000256" key="4">
    <source>
        <dbReference type="ARBA" id="ARBA00023239"/>
    </source>
</evidence>
<dbReference type="EC" id="4.2.1.96" evidence="3"/>
<dbReference type="FunCoup" id="A0A494G940">
    <property type="interactions" value="900"/>
</dbReference>
<dbReference type="KEGG" id="sly:101265812"/>
<comment type="catalytic activity">
    <reaction evidence="1">
        <text>(4aS,6R)-4a-hydroxy-L-erythro-5,6,7,8-tetrahydrobiopterin = (6R)-L-erythro-6,7-dihydrobiopterin + H2O</text>
        <dbReference type="Rhea" id="RHEA:11920"/>
        <dbReference type="ChEBI" id="CHEBI:15377"/>
        <dbReference type="ChEBI" id="CHEBI:15642"/>
        <dbReference type="ChEBI" id="CHEBI:43120"/>
        <dbReference type="EC" id="4.2.1.96"/>
    </reaction>
</comment>
<dbReference type="OrthoDB" id="277398at2759"/>
<organism evidence="5">
    <name type="scientific">Solanum lycopersicum</name>
    <name type="common">Tomato</name>
    <name type="synonym">Lycopersicon esculentum</name>
    <dbReference type="NCBI Taxonomy" id="4081"/>
    <lineage>
        <taxon>Eukaryota</taxon>
        <taxon>Viridiplantae</taxon>
        <taxon>Streptophyta</taxon>
        <taxon>Embryophyta</taxon>
        <taxon>Tracheophyta</taxon>
        <taxon>Spermatophyta</taxon>
        <taxon>Magnoliopsida</taxon>
        <taxon>eudicotyledons</taxon>
        <taxon>Gunneridae</taxon>
        <taxon>Pentapetalae</taxon>
        <taxon>asterids</taxon>
        <taxon>lamiids</taxon>
        <taxon>Solanales</taxon>
        <taxon>Solanaceae</taxon>
        <taxon>Solanoideae</taxon>
        <taxon>Solaneae</taxon>
        <taxon>Solanum</taxon>
        <taxon>Solanum subgen. Lycopersicon</taxon>
    </lineage>
</organism>
<dbReference type="GO" id="GO:0008124">
    <property type="term" value="F:4-alpha-hydroxytetrahydrobiopterin dehydratase activity"/>
    <property type="evidence" value="ECO:0000318"/>
    <property type="project" value="GO_Central"/>
</dbReference>
<dbReference type="PANTHER" id="PTHR12599:SF8">
    <property type="entry name" value="PTERIN-4-ALPHA-CARBINOLAMINE DEHYDRATASE, CHLOROPLASTIC-RELATED"/>
    <property type="match status" value="1"/>
</dbReference>
<dbReference type="InterPro" id="IPR001533">
    <property type="entry name" value="Pterin_deHydtase"/>
</dbReference>
<keyword evidence="4" id="KW-0456">Lyase</keyword>
<evidence type="ECO:0000313" key="5">
    <source>
        <dbReference type="EnsemblPlants" id="Solyc00g024150.3.1"/>
    </source>
</evidence>
<dbReference type="RefSeq" id="XP_004253324.1">
    <property type="nucleotide sequence ID" value="XM_004253276.5"/>
</dbReference>